<sequence length="98" mass="10713">MTDPAQLRLLPWRSVEGKPCYLSTGDPNSRLSRLADDMEEEQIECGNVVLEGAQEVLADQAAGEVAVRFALTQAVLSLRDVLLVAHSRGQRLPDPGDR</sequence>
<dbReference type="EMBL" id="JAAGMP010001139">
    <property type="protein sequence ID" value="NEC21626.1"/>
    <property type="molecule type" value="Genomic_DNA"/>
</dbReference>
<evidence type="ECO:0000313" key="2">
    <source>
        <dbReference type="Proteomes" id="UP000469670"/>
    </source>
</evidence>
<name>A0A7K3S293_9ACTN</name>
<organism evidence="1 2">
    <name type="scientific">Streptomyces parvus</name>
    <dbReference type="NCBI Taxonomy" id="66428"/>
    <lineage>
        <taxon>Bacteria</taxon>
        <taxon>Bacillati</taxon>
        <taxon>Actinomycetota</taxon>
        <taxon>Actinomycetes</taxon>
        <taxon>Kitasatosporales</taxon>
        <taxon>Streptomycetaceae</taxon>
        <taxon>Streptomyces</taxon>
    </lineage>
</organism>
<comment type="caution">
    <text evidence="1">The sequence shown here is derived from an EMBL/GenBank/DDBJ whole genome shotgun (WGS) entry which is preliminary data.</text>
</comment>
<protein>
    <submittedName>
        <fullName evidence="1">Sulfatase</fullName>
    </submittedName>
</protein>
<accession>A0A7K3S293</accession>
<evidence type="ECO:0000313" key="1">
    <source>
        <dbReference type="EMBL" id="NEC21626.1"/>
    </source>
</evidence>
<dbReference type="AlphaFoldDB" id="A0A7K3S293"/>
<gene>
    <name evidence="1" type="ORF">G3I50_25785</name>
</gene>
<reference evidence="1 2" key="1">
    <citation type="submission" date="2020-01" db="EMBL/GenBank/DDBJ databases">
        <title>Insect and environment-associated Actinomycetes.</title>
        <authorList>
            <person name="Currrie C."/>
            <person name="Chevrette M."/>
            <person name="Carlson C."/>
            <person name="Stubbendieck R."/>
            <person name="Wendt-Pienkowski E."/>
        </authorList>
    </citation>
    <scope>NUCLEOTIDE SEQUENCE [LARGE SCALE GENOMIC DNA]</scope>
    <source>
        <strain evidence="1 2">SID7590</strain>
    </source>
</reference>
<dbReference type="Proteomes" id="UP000469670">
    <property type="component" value="Unassembled WGS sequence"/>
</dbReference>
<dbReference type="RefSeq" id="WP_164205852.1">
    <property type="nucleotide sequence ID" value="NZ_JAAGMP010001139.1"/>
</dbReference>
<proteinExistence type="predicted"/>